<sequence>MKTVLILGGGITGLSTAYELEKQFNGQEEVNIVLAEASSKLGGKIRTEKQDDFIMETGADSIVSRKIVPTGLIEELGIQDEVVYNSVGTSYLFVDGKLKQIPADSVFGIPASIRALVESELVSAEGKIEALKDYYTNDRKFIGTDSIGEFLTHYLGKELTEKQIAPVLSGVYSGNLNDLSIQSTMPYLLEYKERYGSILKGIEKNKESFLGNNEKKFLSFQKGLSTIIDAFEKQLTRTEIMLSHEAVEIVSLDNKYVVRFNNESEVTADYIVLSIPHNKAENLFANEQLKEVFSDFQMNSIITVYLGFNVPDEILPENGTGFITTPNESLICGACTWTSRKWKHTSKNGNLLVRLFYKNNHPRFAEIKEMGNEELIGIALSDLEKSLQLKEKPIVCNITKWMDQMPTYQTSHPETVGKLEKILENNFPGIFIAGCSYYGAGIPDCIENGRETAKKVVHTIVERVK</sequence>
<keyword evidence="8 11" id="KW-0274">FAD</keyword>
<keyword evidence="14" id="KW-1185">Reference proteome</keyword>
<dbReference type="Gene3D" id="3.50.50.60">
    <property type="entry name" value="FAD/NAD(P)-binding domain"/>
    <property type="match status" value="1"/>
</dbReference>
<evidence type="ECO:0000256" key="3">
    <source>
        <dbReference type="ARBA" id="ARBA00004744"/>
    </source>
</evidence>
<keyword evidence="9 11" id="KW-0560">Oxidoreductase</keyword>
<dbReference type="PANTHER" id="PTHR42923:SF3">
    <property type="entry name" value="PROTOPORPHYRINOGEN OXIDASE"/>
    <property type="match status" value="1"/>
</dbReference>
<dbReference type="Gene3D" id="3.90.660.20">
    <property type="entry name" value="Protoporphyrinogen oxidase, mitochondrial, domain 2"/>
    <property type="match status" value="1"/>
</dbReference>
<evidence type="ECO:0000313" key="14">
    <source>
        <dbReference type="Proteomes" id="UP000743899"/>
    </source>
</evidence>
<comment type="similarity">
    <text evidence="4 11">Belongs to the protoporphyrinogen/coproporphyrinogen oxidase family. Coproporphyrinogen III oxidase subfamily.</text>
</comment>
<dbReference type="InterPro" id="IPR002937">
    <property type="entry name" value="Amino_oxidase"/>
</dbReference>
<name>A0ABX0A2R9_9BACI</name>
<dbReference type="NCBIfam" id="TIGR00562">
    <property type="entry name" value="proto_IX_ox"/>
    <property type="match status" value="1"/>
</dbReference>
<keyword evidence="11" id="KW-0963">Cytoplasm</keyword>
<dbReference type="SUPFAM" id="SSF54373">
    <property type="entry name" value="FAD-linked reductases, C-terminal domain"/>
    <property type="match status" value="1"/>
</dbReference>
<evidence type="ECO:0000256" key="9">
    <source>
        <dbReference type="ARBA" id="ARBA00023002"/>
    </source>
</evidence>
<comment type="pathway">
    <text evidence="3 11">Porphyrin-containing compound metabolism; protoheme biosynthesis.</text>
</comment>
<evidence type="ECO:0000256" key="1">
    <source>
        <dbReference type="ARBA" id="ARBA00001755"/>
    </source>
</evidence>
<proteinExistence type="inferred from homology"/>
<evidence type="ECO:0000259" key="12">
    <source>
        <dbReference type="Pfam" id="PF01593"/>
    </source>
</evidence>
<dbReference type="EC" id="1.3.3.15" evidence="5 11"/>
<dbReference type="Gene3D" id="1.10.3110.10">
    <property type="entry name" value="protoporphyrinogen ix oxidase, domain 3"/>
    <property type="match status" value="1"/>
</dbReference>
<accession>A0ABX0A2R9</accession>
<reference evidence="13 14" key="1">
    <citation type="submission" date="2020-01" db="EMBL/GenBank/DDBJ databases">
        <title>A novel Bacillus sp. from Pasinler.</title>
        <authorList>
            <person name="Adiguzel A."/>
            <person name="Ay H."/>
            <person name="Baltaci M.O."/>
        </authorList>
    </citation>
    <scope>NUCLEOTIDE SEQUENCE [LARGE SCALE GENOMIC DNA]</scope>
    <source>
        <strain evidence="13 14">P1</strain>
    </source>
</reference>
<evidence type="ECO:0000313" key="13">
    <source>
        <dbReference type="EMBL" id="NCU17697.1"/>
    </source>
</evidence>
<comment type="subcellular location">
    <subcellularLocation>
        <location evidence="11">Cytoplasm</location>
    </subcellularLocation>
</comment>
<feature type="domain" description="Amine oxidase" evidence="12">
    <location>
        <begin position="11"/>
        <end position="456"/>
    </location>
</feature>
<evidence type="ECO:0000256" key="10">
    <source>
        <dbReference type="ARBA" id="ARBA00023133"/>
    </source>
</evidence>
<dbReference type="InterPro" id="IPR004572">
    <property type="entry name" value="Protoporphyrinogen_oxidase"/>
</dbReference>
<dbReference type="Proteomes" id="UP000743899">
    <property type="component" value="Unassembled WGS sequence"/>
</dbReference>
<comment type="caution">
    <text evidence="13">The sequence shown here is derived from an EMBL/GenBank/DDBJ whole genome shotgun (WGS) entry which is preliminary data.</text>
</comment>
<comment type="cofactor">
    <cofactor evidence="2 11">
        <name>FAD</name>
        <dbReference type="ChEBI" id="CHEBI:57692"/>
    </cofactor>
</comment>
<evidence type="ECO:0000256" key="7">
    <source>
        <dbReference type="ARBA" id="ARBA00022630"/>
    </source>
</evidence>
<evidence type="ECO:0000256" key="2">
    <source>
        <dbReference type="ARBA" id="ARBA00001974"/>
    </source>
</evidence>
<dbReference type="RefSeq" id="WP_161920528.1">
    <property type="nucleotide sequence ID" value="NZ_JAACYS010000031.1"/>
</dbReference>
<protein>
    <recommendedName>
        <fullName evidence="6 11">Coproporphyrinogen III oxidase</fullName>
        <ecNumber evidence="5 11">1.3.3.15</ecNumber>
    </recommendedName>
</protein>
<evidence type="ECO:0000256" key="8">
    <source>
        <dbReference type="ARBA" id="ARBA00022827"/>
    </source>
</evidence>
<dbReference type="InterPro" id="IPR050464">
    <property type="entry name" value="Zeta_carotene_desat/Oxidored"/>
</dbReference>
<dbReference type="Pfam" id="PF01593">
    <property type="entry name" value="Amino_oxidase"/>
    <property type="match status" value="1"/>
</dbReference>
<comment type="function">
    <text evidence="11">Involved in coproporphyrin-dependent heme b biosynthesis. Catalyzes the oxidation of coproporphyrinogen III to coproporphyrin III.</text>
</comment>
<dbReference type="SUPFAM" id="SSF51905">
    <property type="entry name" value="FAD/NAD(P)-binding domain"/>
    <property type="match status" value="1"/>
</dbReference>
<comment type="catalytic activity">
    <reaction evidence="1">
        <text>coproporphyrinogen III + 3 O2 = coproporphyrin III + 3 H2O2</text>
        <dbReference type="Rhea" id="RHEA:43436"/>
        <dbReference type="ChEBI" id="CHEBI:15379"/>
        <dbReference type="ChEBI" id="CHEBI:16240"/>
        <dbReference type="ChEBI" id="CHEBI:57309"/>
        <dbReference type="ChEBI" id="CHEBI:131725"/>
        <dbReference type="EC" id="1.3.3.15"/>
    </reaction>
    <physiologicalReaction direction="left-to-right" evidence="1">
        <dbReference type="Rhea" id="RHEA:43437"/>
    </physiologicalReaction>
</comment>
<evidence type="ECO:0000256" key="6">
    <source>
        <dbReference type="ARBA" id="ARBA00019046"/>
    </source>
</evidence>
<organism evidence="13 14">
    <name type="scientific">Pallidibacillus pasinlerensis</name>
    <dbReference type="NCBI Taxonomy" id="2703818"/>
    <lineage>
        <taxon>Bacteria</taxon>
        <taxon>Bacillati</taxon>
        <taxon>Bacillota</taxon>
        <taxon>Bacilli</taxon>
        <taxon>Bacillales</taxon>
        <taxon>Bacillaceae</taxon>
        <taxon>Pallidibacillus</taxon>
    </lineage>
</organism>
<dbReference type="EMBL" id="JAACYS010000031">
    <property type="protein sequence ID" value="NCU17697.1"/>
    <property type="molecule type" value="Genomic_DNA"/>
</dbReference>
<keyword evidence="10 11" id="KW-0350">Heme biosynthesis</keyword>
<evidence type="ECO:0000256" key="4">
    <source>
        <dbReference type="ARBA" id="ARBA00008310"/>
    </source>
</evidence>
<gene>
    <name evidence="13" type="primary">hemG</name>
    <name evidence="13" type="ORF">GW534_07995</name>
</gene>
<dbReference type="PANTHER" id="PTHR42923">
    <property type="entry name" value="PROTOPORPHYRINOGEN OXIDASE"/>
    <property type="match status" value="1"/>
</dbReference>
<evidence type="ECO:0000256" key="11">
    <source>
        <dbReference type="RuleBase" id="RU364052"/>
    </source>
</evidence>
<evidence type="ECO:0000256" key="5">
    <source>
        <dbReference type="ARBA" id="ARBA00012402"/>
    </source>
</evidence>
<keyword evidence="7 11" id="KW-0285">Flavoprotein</keyword>
<dbReference type="InterPro" id="IPR036188">
    <property type="entry name" value="FAD/NAD-bd_sf"/>
</dbReference>
<dbReference type="GO" id="GO:0004729">
    <property type="term" value="F:oxygen-dependent protoporphyrinogen oxidase activity"/>
    <property type="evidence" value="ECO:0007669"/>
    <property type="project" value="UniProtKB-EC"/>
</dbReference>